<organism evidence="1 2">
    <name type="scientific">Thermomonospora umbrina</name>
    <dbReference type="NCBI Taxonomy" id="111806"/>
    <lineage>
        <taxon>Bacteria</taxon>
        <taxon>Bacillati</taxon>
        <taxon>Actinomycetota</taxon>
        <taxon>Actinomycetes</taxon>
        <taxon>Streptosporangiales</taxon>
        <taxon>Thermomonosporaceae</taxon>
        <taxon>Thermomonospora</taxon>
    </lineage>
</organism>
<reference evidence="1 2" key="1">
    <citation type="submission" date="2018-08" db="EMBL/GenBank/DDBJ databases">
        <title>Sequencing the genomes of 1000 actinobacteria strains.</title>
        <authorList>
            <person name="Klenk H.-P."/>
        </authorList>
    </citation>
    <scope>NUCLEOTIDE SEQUENCE [LARGE SCALE GENOMIC DNA]</scope>
    <source>
        <strain evidence="1 2">DSM 43927</strain>
    </source>
</reference>
<gene>
    <name evidence="1" type="ORF">DFJ69_2614</name>
</gene>
<proteinExistence type="predicted"/>
<evidence type="ECO:0000313" key="1">
    <source>
        <dbReference type="EMBL" id="REE97157.1"/>
    </source>
</evidence>
<dbReference type="Proteomes" id="UP000256661">
    <property type="component" value="Unassembled WGS sequence"/>
</dbReference>
<name>A0A3D9SN55_9ACTN</name>
<comment type="caution">
    <text evidence="1">The sequence shown here is derived from an EMBL/GenBank/DDBJ whole genome shotgun (WGS) entry which is preliminary data.</text>
</comment>
<accession>A0A3D9SN55</accession>
<protein>
    <submittedName>
        <fullName evidence="1">Uncharacterized protein</fullName>
    </submittedName>
</protein>
<dbReference type="OrthoDB" id="4522767at2"/>
<dbReference type="RefSeq" id="WP_147312286.1">
    <property type="nucleotide sequence ID" value="NZ_QTTT01000001.1"/>
</dbReference>
<sequence length="263" mass="29516">MAAGMTEEQLAERRRILDEGTSHLSEAMRLDEAGEVHAALEHWTRLRALRKLYRALLPDVPVARSPISGEAVVWPIDTVDLDGWFWDYDGPARRQPPVPATWLCMTGAMRLAPRVPDTLFPIHPGPGAPYVVPRLLEAPGVTAVISQIAVGDHVGWPITYFGPMPKGRPLENLWGTQSFPIYDDENRYRGFDDTPPWPDDWDFDLRPWLESGRLHWVAPGDDSLTLRQGASECPYLDLPGPRTITVIENGEVRRWRPGTESAG</sequence>
<dbReference type="EMBL" id="QTTT01000001">
    <property type="protein sequence ID" value="REE97157.1"/>
    <property type="molecule type" value="Genomic_DNA"/>
</dbReference>
<keyword evidence="2" id="KW-1185">Reference proteome</keyword>
<dbReference type="AlphaFoldDB" id="A0A3D9SN55"/>
<evidence type="ECO:0000313" key="2">
    <source>
        <dbReference type="Proteomes" id="UP000256661"/>
    </source>
</evidence>